<dbReference type="GO" id="GO:0016209">
    <property type="term" value="F:antioxidant activity"/>
    <property type="evidence" value="ECO:0007669"/>
    <property type="project" value="InterPro"/>
</dbReference>
<gene>
    <name evidence="2" type="primary">bcp4</name>
    <name evidence="2" type="ORF">HSEST_1714</name>
</gene>
<feature type="domain" description="Alkyl hydroperoxide reductase subunit C/ Thiol specific antioxidant" evidence="1">
    <location>
        <begin position="5"/>
        <end position="123"/>
    </location>
</feature>
<proteinExistence type="predicted"/>
<dbReference type="EMBL" id="CP064791">
    <property type="protein sequence ID" value="QSG15237.1"/>
    <property type="molecule type" value="Genomic_DNA"/>
</dbReference>
<dbReference type="Gene3D" id="3.40.30.10">
    <property type="entry name" value="Glutaredoxin"/>
    <property type="match status" value="1"/>
</dbReference>
<dbReference type="InterPro" id="IPR036249">
    <property type="entry name" value="Thioredoxin-like_sf"/>
</dbReference>
<name>A0A897NR05_9EURY</name>
<dbReference type="Pfam" id="PF00578">
    <property type="entry name" value="AhpC-TSA"/>
    <property type="match status" value="1"/>
</dbReference>
<dbReference type="GO" id="GO:0016491">
    <property type="term" value="F:oxidoreductase activity"/>
    <property type="evidence" value="ECO:0007669"/>
    <property type="project" value="InterPro"/>
</dbReference>
<reference evidence="2 3" key="1">
    <citation type="submission" date="2020-11" db="EMBL/GenBank/DDBJ databases">
        <title>Carbohydrate-dependent, anaerobic sulfur respiration: A novel catabolism in halophilic archaea.</title>
        <authorList>
            <person name="Sorokin D.Y."/>
            <person name="Messina E."/>
            <person name="Smedile F."/>
            <person name="La Cono V."/>
            <person name="Hallsworth J.E."/>
            <person name="Yakimov M.M."/>
        </authorList>
    </citation>
    <scope>NUCLEOTIDE SEQUENCE [LARGE SCALE GENOMIC DNA]</scope>
    <source>
        <strain evidence="2 3">HSR-Est</strain>
    </source>
</reference>
<dbReference type="RefSeq" id="WP_229120519.1">
    <property type="nucleotide sequence ID" value="NZ_CP064791.1"/>
</dbReference>
<dbReference type="Proteomes" id="UP000663292">
    <property type="component" value="Chromosome"/>
</dbReference>
<dbReference type="InterPro" id="IPR000866">
    <property type="entry name" value="AhpC/TSA"/>
</dbReference>
<evidence type="ECO:0000313" key="2">
    <source>
        <dbReference type="EMBL" id="QSG15237.1"/>
    </source>
</evidence>
<accession>A0A897NR05</accession>
<evidence type="ECO:0000313" key="3">
    <source>
        <dbReference type="Proteomes" id="UP000663292"/>
    </source>
</evidence>
<keyword evidence="3" id="KW-1185">Reference proteome</keyword>
<dbReference type="GeneID" id="68858350"/>
<protein>
    <submittedName>
        <fullName evidence="2">Peroxiredoxin</fullName>
    </submittedName>
</protein>
<dbReference type="AlphaFoldDB" id="A0A897NR05"/>
<sequence>MLDAGDPAPDFYLPAADDPGAEYMLSAAADAGPVVLAFVPDNPSVGRPLLESLASVDWARLVDRVSVFGIGSDPDAMTELAEGLPFPVVQDRGGYVADLYGVGSTDGARRALVVADSECVIRFAWESGGDEQAPLDELQSAVAGSTDA</sequence>
<dbReference type="SUPFAM" id="SSF52833">
    <property type="entry name" value="Thioredoxin-like"/>
    <property type="match status" value="1"/>
</dbReference>
<evidence type="ECO:0000259" key="1">
    <source>
        <dbReference type="Pfam" id="PF00578"/>
    </source>
</evidence>
<organism evidence="2 3">
    <name type="scientific">Halapricum desulfuricans</name>
    <dbReference type="NCBI Taxonomy" id="2841257"/>
    <lineage>
        <taxon>Archaea</taxon>
        <taxon>Methanobacteriati</taxon>
        <taxon>Methanobacteriota</taxon>
        <taxon>Stenosarchaea group</taxon>
        <taxon>Halobacteria</taxon>
        <taxon>Halobacteriales</taxon>
        <taxon>Haloarculaceae</taxon>
        <taxon>Halapricum</taxon>
    </lineage>
</organism>